<dbReference type="GO" id="GO:0004989">
    <property type="term" value="F:octopamine receptor activity"/>
    <property type="evidence" value="ECO:0007669"/>
    <property type="project" value="TreeGrafter"/>
</dbReference>
<protein>
    <recommendedName>
        <fullName evidence="12">G-protein coupled receptors family 1 profile domain-containing protein</fullName>
    </recommendedName>
</protein>
<keyword evidence="8 10" id="KW-0675">Receptor</keyword>
<organism evidence="13 14">
    <name type="scientific">Tigriopus californicus</name>
    <name type="common">Marine copepod</name>
    <dbReference type="NCBI Taxonomy" id="6832"/>
    <lineage>
        <taxon>Eukaryota</taxon>
        <taxon>Metazoa</taxon>
        <taxon>Ecdysozoa</taxon>
        <taxon>Arthropoda</taxon>
        <taxon>Crustacea</taxon>
        <taxon>Multicrustacea</taxon>
        <taxon>Hexanauplia</taxon>
        <taxon>Copepoda</taxon>
        <taxon>Harpacticoida</taxon>
        <taxon>Harpacticidae</taxon>
        <taxon>Tigriopus</taxon>
    </lineage>
</organism>
<proteinExistence type="inferred from homology"/>
<reference evidence="13 14" key="1">
    <citation type="journal article" date="2018" name="Nat. Ecol. Evol.">
        <title>Genomic signatures of mitonuclear coevolution across populations of Tigriopus californicus.</title>
        <authorList>
            <person name="Barreto F.S."/>
            <person name="Watson E.T."/>
            <person name="Lima T.G."/>
            <person name="Willett C.S."/>
            <person name="Edmands S."/>
            <person name="Li W."/>
            <person name="Burton R.S."/>
        </authorList>
    </citation>
    <scope>NUCLEOTIDE SEQUENCE [LARGE SCALE GENOMIC DNA]</scope>
    <source>
        <strain evidence="13 14">San Diego</strain>
    </source>
</reference>
<dbReference type="SUPFAM" id="SSF81321">
    <property type="entry name" value="Family A G protein-coupled receptor-like"/>
    <property type="match status" value="1"/>
</dbReference>
<dbReference type="PROSITE" id="PS00237">
    <property type="entry name" value="G_PROTEIN_RECEP_F1_1"/>
    <property type="match status" value="1"/>
</dbReference>
<dbReference type="Pfam" id="PF00001">
    <property type="entry name" value="7tm_1"/>
    <property type="match status" value="1"/>
</dbReference>
<evidence type="ECO:0000259" key="12">
    <source>
        <dbReference type="PROSITE" id="PS50262"/>
    </source>
</evidence>
<evidence type="ECO:0000256" key="1">
    <source>
        <dbReference type="ARBA" id="ARBA00004651"/>
    </source>
</evidence>
<keyword evidence="4 10" id="KW-0812">Transmembrane</keyword>
<gene>
    <name evidence="13" type="ORF">TCAL_14834</name>
</gene>
<evidence type="ECO:0000256" key="9">
    <source>
        <dbReference type="ARBA" id="ARBA00023224"/>
    </source>
</evidence>
<feature type="transmembrane region" description="Helical" evidence="11">
    <location>
        <begin position="16"/>
        <end position="40"/>
    </location>
</feature>
<comment type="subcellular location">
    <subcellularLocation>
        <location evidence="1">Cell membrane</location>
        <topology evidence="1">Multi-pass membrane protein</topology>
    </subcellularLocation>
</comment>
<dbReference type="PROSITE" id="PS50262">
    <property type="entry name" value="G_PROTEIN_RECEP_F1_2"/>
    <property type="match status" value="1"/>
</dbReference>
<evidence type="ECO:0000313" key="14">
    <source>
        <dbReference type="Proteomes" id="UP000318571"/>
    </source>
</evidence>
<evidence type="ECO:0000313" key="13">
    <source>
        <dbReference type="EMBL" id="TRY79534.1"/>
    </source>
</evidence>
<evidence type="ECO:0000256" key="3">
    <source>
        <dbReference type="ARBA" id="ARBA00022475"/>
    </source>
</evidence>
<name>A0A553PPC5_TIGCA</name>
<evidence type="ECO:0000256" key="8">
    <source>
        <dbReference type="ARBA" id="ARBA00023170"/>
    </source>
</evidence>
<keyword evidence="7 11" id="KW-0472">Membrane</keyword>
<evidence type="ECO:0000256" key="10">
    <source>
        <dbReference type="RuleBase" id="RU000688"/>
    </source>
</evidence>
<dbReference type="PRINTS" id="PR00237">
    <property type="entry name" value="GPCRRHODOPSN"/>
</dbReference>
<evidence type="ECO:0000256" key="2">
    <source>
        <dbReference type="ARBA" id="ARBA00010663"/>
    </source>
</evidence>
<dbReference type="EMBL" id="VCGU01000002">
    <property type="protein sequence ID" value="TRY79534.1"/>
    <property type="molecule type" value="Genomic_DNA"/>
</dbReference>
<feature type="transmembrane region" description="Helical" evidence="11">
    <location>
        <begin position="52"/>
        <end position="73"/>
    </location>
</feature>
<dbReference type="PANTHER" id="PTHR24248:SF187">
    <property type="entry name" value="OCTOPAMINE RECEPTOR BETA-2R"/>
    <property type="match status" value="1"/>
</dbReference>
<dbReference type="GO" id="GO:0043410">
    <property type="term" value="P:positive regulation of MAPK cascade"/>
    <property type="evidence" value="ECO:0007669"/>
    <property type="project" value="TreeGrafter"/>
</dbReference>
<keyword evidence="14" id="KW-1185">Reference proteome</keyword>
<evidence type="ECO:0000256" key="7">
    <source>
        <dbReference type="ARBA" id="ARBA00023136"/>
    </source>
</evidence>
<dbReference type="GO" id="GO:0071880">
    <property type="term" value="P:adenylate cyclase-activating adrenergic receptor signaling pathway"/>
    <property type="evidence" value="ECO:0007669"/>
    <property type="project" value="TreeGrafter"/>
</dbReference>
<comment type="caution">
    <text evidence="13">The sequence shown here is derived from an EMBL/GenBank/DDBJ whole genome shotgun (WGS) entry which is preliminary data.</text>
</comment>
<evidence type="ECO:0000256" key="5">
    <source>
        <dbReference type="ARBA" id="ARBA00022989"/>
    </source>
</evidence>
<dbReference type="OMA" id="CILWIST"/>
<sequence length="235" mass="26050">MNNLTQWLQNTPGLTLFFVALMFTLIVVAIIGNGLILFAISSRKTLQKLPNLFIASLAFADMFVAIFVMPFALVNDFGNWPFEKTVCILWISTDVLCSTASITNLCAISLERYIHVKNPLQYFKWITKSNVLISIAGIWISSCLVSCVPLVIEIINSIDLSKSEVVWCISFLPIPKTNAVTVRMADGGWMDLDDLDVVDGRTDGRTRAKGEICPCGFIHIEYCVIQWSGSPADAC</sequence>
<keyword evidence="3" id="KW-1003">Cell membrane</keyword>
<keyword evidence="6 10" id="KW-0297">G-protein coupled receptor</keyword>
<feature type="transmembrane region" description="Helical" evidence="11">
    <location>
        <begin position="88"/>
        <end position="110"/>
    </location>
</feature>
<keyword evidence="5 11" id="KW-1133">Transmembrane helix</keyword>
<keyword evidence="9 10" id="KW-0807">Transducer</keyword>
<comment type="similarity">
    <text evidence="2 10">Belongs to the G-protein coupled receptor 1 family.</text>
</comment>
<evidence type="ECO:0000256" key="6">
    <source>
        <dbReference type="ARBA" id="ARBA00023040"/>
    </source>
</evidence>
<dbReference type="InterPro" id="IPR017452">
    <property type="entry name" value="GPCR_Rhodpsn_7TM"/>
</dbReference>
<dbReference type="GO" id="GO:0005886">
    <property type="term" value="C:plasma membrane"/>
    <property type="evidence" value="ECO:0007669"/>
    <property type="project" value="UniProtKB-SubCell"/>
</dbReference>
<dbReference type="Proteomes" id="UP000318571">
    <property type="component" value="Chromosome 6"/>
</dbReference>
<dbReference type="PANTHER" id="PTHR24248">
    <property type="entry name" value="ADRENERGIC RECEPTOR-RELATED G-PROTEIN COUPLED RECEPTOR"/>
    <property type="match status" value="1"/>
</dbReference>
<accession>A0A553PPC5</accession>
<dbReference type="AlphaFoldDB" id="A0A553PPC5"/>
<feature type="domain" description="G-protein coupled receptors family 1 profile" evidence="12">
    <location>
        <begin position="32"/>
        <end position="168"/>
    </location>
</feature>
<dbReference type="InterPro" id="IPR000276">
    <property type="entry name" value="GPCR_Rhodpsn"/>
</dbReference>
<evidence type="ECO:0000256" key="4">
    <source>
        <dbReference type="ARBA" id="ARBA00022692"/>
    </source>
</evidence>
<feature type="transmembrane region" description="Helical" evidence="11">
    <location>
        <begin position="131"/>
        <end position="152"/>
    </location>
</feature>
<evidence type="ECO:0000256" key="11">
    <source>
        <dbReference type="SAM" id="Phobius"/>
    </source>
</evidence>
<dbReference type="Gene3D" id="1.20.1070.10">
    <property type="entry name" value="Rhodopsin 7-helix transmembrane proteins"/>
    <property type="match status" value="1"/>
</dbReference>
<dbReference type="STRING" id="6832.A0A553PPC5"/>